<dbReference type="PROSITE" id="PS51898">
    <property type="entry name" value="TYR_RECOMBINASE"/>
    <property type="match status" value="1"/>
</dbReference>
<dbReference type="InterPro" id="IPR028259">
    <property type="entry name" value="AP2-like_int_N"/>
</dbReference>
<dbReference type="InterPro" id="IPR010998">
    <property type="entry name" value="Integrase_recombinase_N"/>
</dbReference>
<accession>A0AAW9NCA0</accession>
<evidence type="ECO:0000313" key="9">
    <source>
        <dbReference type="Proteomes" id="UP001307168"/>
    </source>
</evidence>
<evidence type="ECO:0000259" key="6">
    <source>
        <dbReference type="PROSITE" id="PS51898"/>
    </source>
</evidence>
<feature type="domain" description="Core-binding (CB)" evidence="7">
    <location>
        <begin position="65"/>
        <end position="148"/>
    </location>
</feature>
<dbReference type="PROSITE" id="PS51900">
    <property type="entry name" value="CB"/>
    <property type="match status" value="1"/>
</dbReference>
<dbReference type="InterPro" id="IPR002104">
    <property type="entry name" value="Integrase_catalytic"/>
</dbReference>
<dbReference type="Pfam" id="PF00589">
    <property type="entry name" value="Phage_integrase"/>
    <property type="match status" value="1"/>
</dbReference>
<comment type="caution">
    <text evidence="8">The sequence shown here is derived from an EMBL/GenBank/DDBJ whole genome shotgun (WGS) entry which is preliminary data.</text>
</comment>
<dbReference type="InterPro" id="IPR013762">
    <property type="entry name" value="Integrase-like_cat_sf"/>
</dbReference>
<dbReference type="SUPFAM" id="SSF56349">
    <property type="entry name" value="DNA breaking-rejoining enzymes"/>
    <property type="match status" value="1"/>
</dbReference>
<evidence type="ECO:0000256" key="5">
    <source>
        <dbReference type="PROSITE-ProRule" id="PRU01248"/>
    </source>
</evidence>
<keyword evidence="2" id="KW-0229">DNA integration</keyword>
<evidence type="ECO:0000259" key="7">
    <source>
        <dbReference type="PROSITE" id="PS51900"/>
    </source>
</evidence>
<evidence type="ECO:0000313" key="8">
    <source>
        <dbReference type="EMBL" id="MEC0275476.1"/>
    </source>
</evidence>
<evidence type="ECO:0000256" key="4">
    <source>
        <dbReference type="ARBA" id="ARBA00023172"/>
    </source>
</evidence>
<evidence type="ECO:0000256" key="2">
    <source>
        <dbReference type="ARBA" id="ARBA00022908"/>
    </source>
</evidence>
<dbReference type="EMBL" id="JARNBH010000023">
    <property type="protein sequence ID" value="MEC0275476.1"/>
    <property type="molecule type" value="Genomic_DNA"/>
</dbReference>
<dbReference type="GO" id="GO:0006310">
    <property type="term" value="P:DNA recombination"/>
    <property type="evidence" value="ECO:0007669"/>
    <property type="project" value="UniProtKB-KW"/>
</dbReference>
<organism evidence="8 9">
    <name type="scientific">Peribacillus castrilensis</name>
    <dbReference type="NCBI Taxonomy" id="2897690"/>
    <lineage>
        <taxon>Bacteria</taxon>
        <taxon>Bacillati</taxon>
        <taxon>Bacillota</taxon>
        <taxon>Bacilli</taxon>
        <taxon>Bacillales</taxon>
        <taxon>Bacillaceae</taxon>
        <taxon>Peribacillus</taxon>
    </lineage>
</organism>
<keyword evidence="4" id="KW-0233">DNA recombination</keyword>
<protein>
    <submittedName>
        <fullName evidence="8">Tyrosine-type recombinase/integrase</fullName>
    </submittedName>
</protein>
<proteinExistence type="inferred from homology"/>
<dbReference type="CDD" id="cd01189">
    <property type="entry name" value="INT_ICEBs1_C_like"/>
    <property type="match status" value="1"/>
</dbReference>
<dbReference type="Pfam" id="PF14657">
    <property type="entry name" value="Arm-DNA-bind_4"/>
    <property type="match status" value="1"/>
</dbReference>
<evidence type="ECO:0000256" key="3">
    <source>
        <dbReference type="ARBA" id="ARBA00023125"/>
    </source>
</evidence>
<dbReference type="GO" id="GO:0003677">
    <property type="term" value="F:DNA binding"/>
    <property type="evidence" value="ECO:0007669"/>
    <property type="project" value="UniProtKB-UniRule"/>
</dbReference>
<dbReference type="Pfam" id="PF14659">
    <property type="entry name" value="Phage_int_SAM_3"/>
    <property type="match status" value="1"/>
</dbReference>
<dbReference type="GO" id="GO:0015074">
    <property type="term" value="P:DNA integration"/>
    <property type="evidence" value="ECO:0007669"/>
    <property type="project" value="UniProtKB-KW"/>
</dbReference>
<dbReference type="InterPro" id="IPR011010">
    <property type="entry name" value="DNA_brk_join_enz"/>
</dbReference>
<evidence type="ECO:0000256" key="1">
    <source>
        <dbReference type="ARBA" id="ARBA00008857"/>
    </source>
</evidence>
<comment type="similarity">
    <text evidence="1">Belongs to the 'phage' integrase family.</text>
</comment>
<keyword evidence="3 5" id="KW-0238">DNA-binding</keyword>
<feature type="domain" description="Tyr recombinase" evidence="6">
    <location>
        <begin position="169"/>
        <end position="369"/>
    </location>
</feature>
<name>A0AAW9NCA0_9BACI</name>
<dbReference type="Gene3D" id="1.10.443.10">
    <property type="entry name" value="Intergrase catalytic core"/>
    <property type="match status" value="1"/>
</dbReference>
<keyword evidence="9" id="KW-1185">Reference proteome</keyword>
<dbReference type="InterPro" id="IPR044068">
    <property type="entry name" value="CB"/>
</dbReference>
<gene>
    <name evidence="8" type="ORF">P4706_20765</name>
</gene>
<dbReference type="PANTHER" id="PTHR30349:SF64">
    <property type="entry name" value="PROPHAGE INTEGRASE INTD-RELATED"/>
    <property type="match status" value="1"/>
</dbReference>
<dbReference type="RefSeq" id="WP_202187015.1">
    <property type="nucleotide sequence ID" value="NZ_JARNBH010000023.1"/>
</dbReference>
<dbReference type="Gene3D" id="1.10.150.130">
    <property type="match status" value="1"/>
</dbReference>
<dbReference type="AlphaFoldDB" id="A0AAW9NCA0"/>
<dbReference type="InterPro" id="IPR004107">
    <property type="entry name" value="Integrase_SAM-like_N"/>
</dbReference>
<dbReference type="Proteomes" id="UP001307168">
    <property type="component" value="Unassembled WGS sequence"/>
</dbReference>
<sequence>MKGSVKKNLNTKKWDLVFDAGNDPLSGKRRQIKRRGFLTKQEALDAMTLLKSEVLQDEFTDLNNLSLERFMDEWFIERKIQLQSSTYETHRIYFRTVIKPRLGHFKVQKLSPLLVQNFINELVQEGNYSEYTIHLIFRILSSAMKKATTIKLVRDNPTIGITLPKIKRKEINVWTGEQINHFIAASKQTKRLTRCFPGFLIGFFCGCREGEILGLRFKDLDLDNGVIYIRQTLTQKAEIKTGAKNKSSIRSISIPQNLIPVLIAHRKLIREEKQLLGEKYHDNDLVICTQNGKPIIPRNFRKEFYNLTEKVGLPKTKFHSATRHSHATLLIQQNVNVKLISERLGHAEIGTTLDIYSHVSSNMQKSVAVEIDKVLNL</sequence>
<reference evidence="8 9" key="1">
    <citation type="submission" date="2023-03" db="EMBL/GenBank/DDBJ databases">
        <title>Bacillus Genome Sequencing.</title>
        <authorList>
            <person name="Dunlap C."/>
        </authorList>
    </citation>
    <scope>NUCLEOTIDE SEQUENCE [LARGE SCALE GENOMIC DNA]</scope>
    <source>
        <strain evidence="8 9">B-41290</strain>
    </source>
</reference>
<dbReference type="PANTHER" id="PTHR30349">
    <property type="entry name" value="PHAGE INTEGRASE-RELATED"/>
    <property type="match status" value="1"/>
</dbReference>
<dbReference type="InterPro" id="IPR050090">
    <property type="entry name" value="Tyrosine_recombinase_XerCD"/>
</dbReference>